<dbReference type="Proteomes" id="UP000289738">
    <property type="component" value="Chromosome B08"/>
</dbReference>
<protein>
    <submittedName>
        <fullName evidence="1">Uncharacterized protein</fullName>
    </submittedName>
</protein>
<evidence type="ECO:0000313" key="1">
    <source>
        <dbReference type="EMBL" id="RYQ94622.1"/>
    </source>
</evidence>
<comment type="caution">
    <text evidence="1">The sequence shown here is derived from an EMBL/GenBank/DDBJ whole genome shotgun (WGS) entry which is preliminary data.</text>
</comment>
<evidence type="ECO:0000313" key="2">
    <source>
        <dbReference type="Proteomes" id="UP000289738"/>
    </source>
</evidence>
<keyword evidence="2" id="KW-1185">Reference proteome</keyword>
<name>A0A444XY64_ARAHY</name>
<organism evidence="1 2">
    <name type="scientific">Arachis hypogaea</name>
    <name type="common">Peanut</name>
    <dbReference type="NCBI Taxonomy" id="3818"/>
    <lineage>
        <taxon>Eukaryota</taxon>
        <taxon>Viridiplantae</taxon>
        <taxon>Streptophyta</taxon>
        <taxon>Embryophyta</taxon>
        <taxon>Tracheophyta</taxon>
        <taxon>Spermatophyta</taxon>
        <taxon>Magnoliopsida</taxon>
        <taxon>eudicotyledons</taxon>
        <taxon>Gunneridae</taxon>
        <taxon>Pentapetalae</taxon>
        <taxon>rosids</taxon>
        <taxon>fabids</taxon>
        <taxon>Fabales</taxon>
        <taxon>Fabaceae</taxon>
        <taxon>Papilionoideae</taxon>
        <taxon>50 kb inversion clade</taxon>
        <taxon>dalbergioids sensu lato</taxon>
        <taxon>Dalbergieae</taxon>
        <taxon>Pterocarpus clade</taxon>
        <taxon>Arachis</taxon>
    </lineage>
</organism>
<gene>
    <name evidence="1" type="ORF">Ahy_B08g089557</name>
</gene>
<accession>A0A444XY64</accession>
<sequence length="143" mass="16883">MIYDHPWPNYKKIPYETREQWFHKWVIRSEIKKTLYVHWETDTGFKHQRLTNRANRASVRSSKYTDGSTTFMKTKVRLSKSLDCDATLVETFKYTHTLKENKAKFADQRSVYHYMKTGGRNVTQQSQQSGEDASGFVASVFSR</sequence>
<proteinExistence type="predicted"/>
<reference evidence="1 2" key="1">
    <citation type="submission" date="2019-01" db="EMBL/GenBank/DDBJ databases">
        <title>Sequencing of cultivated peanut Arachis hypogaea provides insights into genome evolution and oil improvement.</title>
        <authorList>
            <person name="Chen X."/>
        </authorList>
    </citation>
    <scope>NUCLEOTIDE SEQUENCE [LARGE SCALE GENOMIC DNA]</scope>
    <source>
        <strain evidence="2">cv. Fuhuasheng</strain>
        <tissue evidence="1">Leaves</tissue>
    </source>
</reference>
<dbReference type="EMBL" id="SDMP01000018">
    <property type="protein sequence ID" value="RYQ94622.1"/>
    <property type="molecule type" value="Genomic_DNA"/>
</dbReference>
<dbReference type="AlphaFoldDB" id="A0A444XY64"/>